<dbReference type="EMBL" id="BAABID010000003">
    <property type="protein sequence ID" value="GAA4718029.1"/>
    <property type="molecule type" value="Genomic_DNA"/>
</dbReference>
<protein>
    <submittedName>
        <fullName evidence="10">BCCT family transporter</fullName>
    </submittedName>
</protein>
<dbReference type="Pfam" id="PF02028">
    <property type="entry name" value="BCCT"/>
    <property type="match status" value="1"/>
</dbReference>
<feature type="transmembrane region" description="Helical" evidence="9">
    <location>
        <begin position="90"/>
        <end position="109"/>
    </location>
</feature>
<feature type="transmembrane region" description="Helical" evidence="9">
    <location>
        <begin position="303"/>
        <end position="323"/>
    </location>
</feature>
<keyword evidence="3" id="KW-0813">Transport</keyword>
<dbReference type="NCBIfam" id="TIGR00842">
    <property type="entry name" value="bcct"/>
    <property type="match status" value="1"/>
</dbReference>
<evidence type="ECO:0000313" key="10">
    <source>
        <dbReference type="EMBL" id="GAA4718029.1"/>
    </source>
</evidence>
<feature type="transmembrane region" description="Helical" evidence="9">
    <location>
        <begin position="494"/>
        <end position="513"/>
    </location>
</feature>
<dbReference type="InterPro" id="IPR000060">
    <property type="entry name" value="BCCT_transptr"/>
</dbReference>
<evidence type="ECO:0000256" key="8">
    <source>
        <dbReference type="SAM" id="MobiDB-lite"/>
    </source>
</evidence>
<organism evidence="10 11">
    <name type="scientific">Isoptericola chiayiensis</name>
    <dbReference type="NCBI Taxonomy" id="579446"/>
    <lineage>
        <taxon>Bacteria</taxon>
        <taxon>Bacillati</taxon>
        <taxon>Actinomycetota</taxon>
        <taxon>Actinomycetes</taxon>
        <taxon>Micrococcales</taxon>
        <taxon>Promicromonosporaceae</taxon>
        <taxon>Isoptericola</taxon>
    </lineage>
</organism>
<keyword evidence="7 9" id="KW-0472">Membrane</keyword>
<evidence type="ECO:0000256" key="5">
    <source>
        <dbReference type="ARBA" id="ARBA00022692"/>
    </source>
</evidence>
<feature type="compositionally biased region" description="Basic residues" evidence="8">
    <location>
        <begin position="572"/>
        <end position="584"/>
    </location>
</feature>
<feature type="transmembrane region" description="Helical" evidence="9">
    <location>
        <begin position="525"/>
        <end position="545"/>
    </location>
</feature>
<evidence type="ECO:0000313" key="11">
    <source>
        <dbReference type="Proteomes" id="UP001500956"/>
    </source>
</evidence>
<dbReference type="Proteomes" id="UP001500956">
    <property type="component" value="Unassembled WGS sequence"/>
</dbReference>
<feature type="compositionally biased region" description="Acidic residues" evidence="8">
    <location>
        <begin position="599"/>
        <end position="608"/>
    </location>
</feature>
<feature type="transmembrane region" description="Helical" evidence="9">
    <location>
        <begin position="129"/>
        <end position="150"/>
    </location>
</feature>
<feature type="transmembrane region" description="Helical" evidence="9">
    <location>
        <begin position="364"/>
        <end position="382"/>
    </location>
</feature>
<dbReference type="PANTHER" id="PTHR30047">
    <property type="entry name" value="HIGH-AFFINITY CHOLINE TRANSPORT PROTEIN-RELATED"/>
    <property type="match status" value="1"/>
</dbReference>
<feature type="transmembrane region" description="Helical" evidence="9">
    <location>
        <begin position="270"/>
        <end position="291"/>
    </location>
</feature>
<keyword evidence="4" id="KW-1003">Cell membrane</keyword>
<keyword evidence="11" id="KW-1185">Reference proteome</keyword>
<proteinExistence type="inferred from homology"/>
<feature type="transmembrane region" description="Helical" evidence="9">
    <location>
        <begin position="185"/>
        <end position="203"/>
    </location>
</feature>
<keyword evidence="5 9" id="KW-0812">Transmembrane</keyword>
<dbReference type="PANTHER" id="PTHR30047:SF7">
    <property type="entry name" value="HIGH-AFFINITY CHOLINE TRANSPORT PROTEIN"/>
    <property type="match status" value="1"/>
</dbReference>
<name>A0ABP8XYD2_9MICO</name>
<evidence type="ECO:0000256" key="9">
    <source>
        <dbReference type="SAM" id="Phobius"/>
    </source>
</evidence>
<feature type="region of interest" description="Disordered" evidence="8">
    <location>
        <begin position="567"/>
        <end position="608"/>
    </location>
</feature>
<evidence type="ECO:0000256" key="4">
    <source>
        <dbReference type="ARBA" id="ARBA00022475"/>
    </source>
</evidence>
<comment type="caution">
    <text evidence="10">The sequence shown here is derived from an EMBL/GenBank/DDBJ whole genome shotgun (WGS) entry which is preliminary data.</text>
</comment>
<sequence length="608" mass="65581">MLDIRPVSRECGPLAARQITNGTIREMRGSPMADRGLDALAKRLGLRTDPTIFFVSAGLMILFLIVLLVFPAPIGSAFGSAREWIVTNLGWFFILGVTVWLVFLAYVALSRYGHLRLGDDDDRPAYGNLSWFAMLFAGGIGTVLMFWGVAEPISHFGNPPFADVEPYSTEAAEDAMSISLYDLGLHTWTIFTLPGLAFGYFVYRHKLPLRVSSVFYPFLKDRIYGPIGKTIDIFAVLGTLFGLAVSLGLGTSQIGAGINHLLPDVENDTWLQVGIITVLTAVAVGSIVAGLDKGVRRLSNINILMAVGIMVFILLAGDTVFLLRQIPQSIGVYLQDLTGLAFWNDAMSPFTKEGGWGWQGDWTVFYWAWTVTWAPFMGVFLARISRGRTIRQFIAGVLLAPTLFTIVWFVVFGWSAMELDGIGGSGGEISAAVADDVALAMFTFFEQFPAATLVSGIAVVVVALFFATSSDSASLVVDMLCVGTPDAGPTRQRVFWGVSEGGLAASLIILGGVTDADGLAALQQVITVIGLPIFILVFVMVFSLLKGLHSEKRAAVEAQFAGVLEKAGQGRGRPKVAGMKRTRTRSSESTMTAPTPAVPEEEQSSDQS</sequence>
<comment type="subcellular location">
    <subcellularLocation>
        <location evidence="1">Cell membrane</location>
        <topology evidence="1">Multi-pass membrane protein</topology>
    </subcellularLocation>
</comment>
<comment type="similarity">
    <text evidence="2">Belongs to the BCCT transporter (TC 2.A.15) family.</text>
</comment>
<feature type="transmembrane region" description="Helical" evidence="9">
    <location>
        <begin position="394"/>
        <end position="417"/>
    </location>
</feature>
<feature type="transmembrane region" description="Helical" evidence="9">
    <location>
        <begin position="448"/>
        <end position="467"/>
    </location>
</feature>
<reference evidence="11" key="1">
    <citation type="journal article" date="2019" name="Int. J. Syst. Evol. Microbiol.">
        <title>The Global Catalogue of Microorganisms (GCM) 10K type strain sequencing project: providing services to taxonomists for standard genome sequencing and annotation.</title>
        <authorList>
            <consortium name="The Broad Institute Genomics Platform"/>
            <consortium name="The Broad Institute Genome Sequencing Center for Infectious Disease"/>
            <person name="Wu L."/>
            <person name="Ma J."/>
        </authorList>
    </citation>
    <scope>NUCLEOTIDE SEQUENCE [LARGE SCALE GENOMIC DNA]</scope>
    <source>
        <strain evidence="11">JCM 18063</strain>
    </source>
</reference>
<keyword evidence="6 9" id="KW-1133">Transmembrane helix</keyword>
<evidence type="ECO:0000256" key="6">
    <source>
        <dbReference type="ARBA" id="ARBA00022989"/>
    </source>
</evidence>
<accession>A0ABP8XYD2</accession>
<gene>
    <name evidence="10" type="ORF">GCM10023216_02860</name>
</gene>
<evidence type="ECO:0000256" key="3">
    <source>
        <dbReference type="ARBA" id="ARBA00022448"/>
    </source>
</evidence>
<evidence type="ECO:0000256" key="2">
    <source>
        <dbReference type="ARBA" id="ARBA00005658"/>
    </source>
</evidence>
<feature type="transmembrane region" description="Helical" evidence="9">
    <location>
        <begin position="230"/>
        <end position="250"/>
    </location>
</feature>
<evidence type="ECO:0000256" key="1">
    <source>
        <dbReference type="ARBA" id="ARBA00004651"/>
    </source>
</evidence>
<feature type="transmembrane region" description="Helical" evidence="9">
    <location>
        <begin position="52"/>
        <end position="70"/>
    </location>
</feature>
<evidence type="ECO:0000256" key="7">
    <source>
        <dbReference type="ARBA" id="ARBA00023136"/>
    </source>
</evidence>